<keyword evidence="5" id="KW-0012">Acyltransferase</keyword>
<feature type="transmembrane region" description="Helical" evidence="2">
    <location>
        <begin position="239"/>
        <end position="257"/>
    </location>
</feature>
<feature type="transmembrane region" description="Helical" evidence="2">
    <location>
        <begin position="176"/>
        <end position="195"/>
    </location>
</feature>
<keyword evidence="2" id="KW-1133">Transmembrane helix</keyword>
<keyword evidence="2" id="KW-0472">Membrane</keyword>
<keyword evidence="5" id="KW-0808">Transferase</keyword>
<feature type="transmembrane region" description="Helical" evidence="2">
    <location>
        <begin position="269"/>
        <end position="288"/>
    </location>
</feature>
<feature type="transmembrane region" description="Helical" evidence="2">
    <location>
        <begin position="333"/>
        <end position="351"/>
    </location>
</feature>
<feature type="domain" description="SGNH" evidence="4">
    <location>
        <begin position="569"/>
        <end position="788"/>
    </location>
</feature>
<feature type="domain" description="Acyltransferase 3" evidence="3">
    <location>
        <begin position="14"/>
        <end position="346"/>
    </location>
</feature>
<dbReference type="AlphaFoldDB" id="A0A7S8RGZ1"/>
<feature type="transmembrane region" description="Helical" evidence="2">
    <location>
        <begin position="152"/>
        <end position="169"/>
    </location>
</feature>
<dbReference type="GO" id="GO:0016747">
    <property type="term" value="F:acyltransferase activity, transferring groups other than amino-acyl groups"/>
    <property type="evidence" value="ECO:0007669"/>
    <property type="project" value="InterPro"/>
</dbReference>
<feature type="transmembrane region" description="Helical" evidence="2">
    <location>
        <begin position="40"/>
        <end position="59"/>
    </location>
</feature>
<dbReference type="PANTHER" id="PTHR23028:SF53">
    <property type="entry name" value="ACYL_TRANSF_3 DOMAIN-CONTAINING PROTEIN"/>
    <property type="match status" value="1"/>
</dbReference>
<evidence type="ECO:0000259" key="3">
    <source>
        <dbReference type="Pfam" id="PF01757"/>
    </source>
</evidence>
<dbReference type="GO" id="GO:0016020">
    <property type="term" value="C:membrane"/>
    <property type="evidence" value="ECO:0007669"/>
    <property type="project" value="TreeGrafter"/>
</dbReference>
<feature type="region of interest" description="Disordered" evidence="1">
    <location>
        <begin position="368"/>
        <end position="426"/>
    </location>
</feature>
<name>A0A7S8RGZ1_9MICO</name>
<keyword evidence="2" id="KW-0812">Transmembrane</keyword>
<dbReference type="KEGG" id="msf:IT882_11455"/>
<feature type="transmembrane region" description="Helical" evidence="2">
    <location>
        <begin position="476"/>
        <end position="496"/>
    </location>
</feature>
<feature type="transmembrane region" description="Helical" evidence="2">
    <location>
        <begin position="309"/>
        <end position="327"/>
    </location>
</feature>
<feature type="compositionally biased region" description="Low complexity" evidence="1">
    <location>
        <begin position="387"/>
        <end position="403"/>
    </location>
</feature>
<dbReference type="InterPro" id="IPR050879">
    <property type="entry name" value="Acyltransferase_3"/>
</dbReference>
<dbReference type="GO" id="GO:0009103">
    <property type="term" value="P:lipopolysaccharide biosynthetic process"/>
    <property type="evidence" value="ECO:0007669"/>
    <property type="project" value="TreeGrafter"/>
</dbReference>
<feature type="transmembrane region" description="Helical" evidence="2">
    <location>
        <begin position="215"/>
        <end position="232"/>
    </location>
</feature>
<dbReference type="Pfam" id="PF01757">
    <property type="entry name" value="Acyl_transf_3"/>
    <property type="match status" value="1"/>
</dbReference>
<protein>
    <submittedName>
        <fullName evidence="5">Acyltransferase</fullName>
    </submittedName>
</protein>
<evidence type="ECO:0000313" key="6">
    <source>
        <dbReference type="Proteomes" id="UP000594480"/>
    </source>
</evidence>
<dbReference type="Proteomes" id="UP000594480">
    <property type="component" value="Chromosome"/>
</dbReference>
<dbReference type="EMBL" id="CP064760">
    <property type="protein sequence ID" value="QPE03872.1"/>
    <property type="molecule type" value="Genomic_DNA"/>
</dbReference>
<feature type="transmembrane region" description="Helical" evidence="2">
    <location>
        <begin position="80"/>
        <end position="99"/>
    </location>
</feature>
<evidence type="ECO:0000256" key="1">
    <source>
        <dbReference type="SAM" id="MobiDB-lite"/>
    </source>
</evidence>
<sequence>MTPDPSPHPAPRRDIQGLRALAVLAVVGAHAVGWPAGGFVGVDIFFVISGFLITGMLLAELRRRGRVSLGGFYARRARRILPAALVTLGAVVGAAFLLFNTVRADQTLWDAVSAALFVSNWHFAAQGTDYFHAADAVSPLQNFWSLSVEEQFYLAWPGLLVILALLVPIAARRRGVIRIVVAVAAGAVVAASFAWALTQTGAQPTVAYFSTLTRAWELAAGALLAAAVPVLARIPRAVGITLSWVGLAGAVSALVIIEPTEPGFPAPWAALPVAATCLVLAGGVAGDPRQRHLFPLSNPVSVFVGDMSYSLYLWHFPVIVFAATLLPASDQRLWIVLAAIAVLSLASYFIVEQPLRYAPWLGARTPAAPDRGASARSSATPQPPAAPARAASAAPAASSTRPPGWTPGTRYFPDSRRGPLPPAAPAASAAPIAWTAPAAPAAPAVDVPVAPADDATVTDGEVAAGRLWRERFGAQIFLATAGLLAVALGTATWVHATSGAGPLIQVPALAAPTAPAPAEDPTAQLQAELAAAVTATAWPELHPSLDEVMAQSSGANPAHDCFSPTVTPDPAACTWGSGDAPTHVYLVGDSTAMAYAPAFRALADSSGGQIAATTVGLYGCRFTDVLVQNDGDGIMAACEQRKEFVRQLIAADQPALVVLSNAFTLGRSTAGVDLSAQDLAAAAQAEAATYGMAGRVVYLAPPPQGVNLGACYSPVSSPSACMSAVDDTWKAMWEATVAAAAATGDHAIDALPFSCWEEICPAFAGTIPTKYDQTHLTVPYSEHIAPYLEWALQSQGLLPGG</sequence>
<evidence type="ECO:0000259" key="4">
    <source>
        <dbReference type="Pfam" id="PF19040"/>
    </source>
</evidence>
<dbReference type="InterPro" id="IPR002656">
    <property type="entry name" value="Acyl_transf_3_dom"/>
</dbReference>
<dbReference type="Pfam" id="PF19040">
    <property type="entry name" value="SGNH"/>
    <property type="match status" value="1"/>
</dbReference>
<accession>A0A7S8RGZ1</accession>
<dbReference type="PANTHER" id="PTHR23028">
    <property type="entry name" value="ACETYLTRANSFERASE"/>
    <property type="match status" value="1"/>
</dbReference>
<dbReference type="RefSeq" id="WP_195691963.1">
    <property type="nucleotide sequence ID" value="NZ_CP064760.1"/>
</dbReference>
<gene>
    <name evidence="5" type="ORF">IT882_11455</name>
</gene>
<reference evidence="5 6" key="1">
    <citation type="submission" date="2020-11" db="EMBL/GenBank/DDBJ databases">
        <title>Amino acid is mineralized and recycled by bacteria in oceanic microbiome.</title>
        <authorList>
            <person name="Zheng L.Y."/>
        </authorList>
    </citation>
    <scope>NUCLEOTIDE SEQUENCE [LARGE SCALE GENOMIC DNA]</scope>
    <source>
        <strain evidence="5 6">A32-1</strain>
    </source>
</reference>
<keyword evidence="6" id="KW-1185">Reference proteome</keyword>
<evidence type="ECO:0000313" key="5">
    <source>
        <dbReference type="EMBL" id="QPE03872.1"/>
    </source>
</evidence>
<evidence type="ECO:0000256" key="2">
    <source>
        <dbReference type="SAM" id="Phobius"/>
    </source>
</evidence>
<organism evidence="5 6">
    <name type="scientific">Microbacterium schleiferi</name>
    <dbReference type="NCBI Taxonomy" id="69362"/>
    <lineage>
        <taxon>Bacteria</taxon>
        <taxon>Bacillati</taxon>
        <taxon>Actinomycetota</taxon>
        <taxon>Actinomycetes</taxon>
        <taxon>Micrococcales</taxon>
        <taxon>Microbacteriaceae</taxon>
        <taxon>Microbacterium</taxon>
    </lineage>
</organism>
<dbReference type="InterPro" id="IPR043968">
    <property type="entry name" value="SGNH"/>
</dbReference>
<proteinExistence type="predicted"/>